<dbReference type="PANTHER" id="PTHR34980:SF3">
    <property type="entry name" value="BLR8105 PROTEIN"/>
    <property type="match status" value="1"/>
</dbReference>
<dbReference type="Proteomes" id="UP000317327">
    <property type="component" value="Unassembled WGS sequence"/>
</dbReference>
<name>A0ABD7RSL3_ECTME</name>
<feature type="transmembrane region" description="Helical" evidence="1">
    <location>
        <begin position="118"/>
        <end position="140"/>
    </location>
</feature>
<dbReference type="Pfam" id="PF05656">
    <property type="entry name" value="DUF805"/>
    <property type="match status" value="1"/>
</dbReference>
<feature type="transmembrane region" description="Helical" evidence="1">
    <location>
        <begin position="84"/>
        <end position="106"/>
    </location>
</feature>
<dbReference type="InterPro" id="IPR008523">
    <property type="entry name" value="DUF805"/>
</dbReference>
<protein>
    <submittedName>
        <fullName evidence="2">DUF805 domain-containing protein</fullName>
    </submittedName>
</protein>
<evidence type="ECO:0000313" key="2">
    <source>
        <dbReference type="EMBL" id="TRO13261.1"/>
    </source>
</evidence>
<feature type="transmembrane region" description="Helical" evidence="1">
    <location>
        <begin position="57"/>
        <end position="77"/>
    </location>
</feature>
<reference evidence="2 3" key="1">
    <citation type="submission" date="2019-01" db="EMBL/GenBank/DDBJ databases">
        <title>Whole genome shotgun sequencing of Pseudomonas spp. isolated by its ability to degrade furfural.</title>
        <authorList>
            <person name="Donoso R."/>
            <person name="Farkas C."/>
            <person name="Villegas P."/>
            <person name="Gonzales-Toro F."/>
            <person name="Guajardo-Parra M."/>
            <person name="Araya-Nail M."/>
            <person name="Morgante V."/>
            <person name="Perez-Pantoja D."/>
        </authorList>
    </citation>
    <scope>NUCLEOTIDE SEQUENCE [LARGE SCALE GENOMIC DNA]</scope>
    <source>
        <strain evidence="2 3">VN231</strain>
    </source>
</reference>
<keyword evidence="1" id="KW-1133">Transmembrane helix</keyword>
<proteinExistence type="predicted"/>
<dbReference type="EMBL" id="SCFV01000011">
    <property type="protein sequence ID" value="TRO13261.1"/>
    <property type="molecule type" value="Genomic_DNA"/>
</dbReference>
<evidence type="ECO:0000256" key="1">
    <source>
        <dbReference type="SAM" id="Phobius"/>
    </source>
</evidence>
<organism evidence="2 3">
    <name type="scientific">Ectopseudomonas mendocina</name>
    <name type="common">Pseudomonas mendocina</name>
    <dbReference type="NCBI Taxonomy" id="300"/>
    <lineage>
        <taxon>Bacteria</taxon>
        <taxon>Pseudomonadati</taxon>
        <taxon>Pseudomonadota</taxon>
        <taxon>Gammaproteobacteria</taxon>
        <taxon>Pseudomonadales</taxon>
        <taxon>Pseudomonadaceae</taxon>
        <taxon>Ectopseudomonas</taxon>
    </lineage>
</organism>
<accession>A0ABD7RSL3</accession>
<dbReference type="PANTHER" id="PTHR34980">
    <property type="entry name" value="INNER MEMBRANE PROTEIN-RELATED-RELATED"/>
    <property type="match status" value="1"/>
</dbReference>
<keyword evidence="1" id="KW-0472">Membrane</keyword>
<keyword evidence="1" id="KW-0812">Transmembrane</keyword>
<gene>
    <name evidence="2" type="ORF">EQ836_21185</name>
</gene>
<dbReference type="AlphaFoldDB" id="A0ABD7RSL3"/>
<feature type="transmembrane region" description="Helical" evidence="1">
    <location>
        <begin position="161"/>
        <end position="181"/>
    </location>
</feature>
<evidence type="ECO:0000313" key="3">
    <source>
        <dbReference type="Proteomes" id="UP000317327"/>
    </source>
</evidence>
<comment type="caution">
    <text evidence="2">The sequence shown here is derived from an EMBL/GenBank/DDBJ whole genome shotgun (WGS) entry which is preliminary data.</text>
</comment>
<sequence>MVVRERFEPVLESATTVDEEPDYYRVSETALSLDEPAYSPLPRLFDFSGRLSLSRYWLFHVPFVFVIPTALITFLVLGLRHQLVVMGIVLAVVLVVSWLLFCSLLMPRARDLGWSPIWGVIAALLPVLGTVVLLLLVVLPGRECSNRFGPPNPPMSRLAKLLLGLLVLGAFAAAFLLALYLPQYLPTTLLGELSVFAEAPETVAP</sequence>